<dbReference type="GO" id="GO:0005886">
    <property type="term" value="C:plasma membrane"/>
    <property type="evidence" value="ECO:0007669"/>
    <property type="project" value="UniProtKB-SubCell"/>
</dbReference>
<evidence type="ECO:0000256" key="3">
    <source>
        <dbReference type="ARBA" id="ARBA00022692"/>
    </source>
</evidence>
<accession>A0A949NAQ6</accession>
<name>A0A949NAQ6_9ACTN</name>
<gene>
    <name evidence="9" type="ORF">JGS22_021335</name>
</gene>
<dbReference type="Pfam" id="PF07690">
    <property type="entry name" value="MFS_1"/>
    <property type="match status" value="1"/>
</dbReference>
<dbReference type="PANTHER" id="PTHR43124">
    <property type="entry name" value="PURINE EFFLUX PUMP PBUE"/>
    <property type="match status" value="1"/>
</dbReference>
<feature type="transmembrane region" description="Helical" evidence="7">
    <location>
        <begin position="210"/>
        <end position="226"/>
    </location>
</feature>
<evidence type="ECO:0000256" key="5">
    <source>
        <dbReference type="ARBA" id="ARBA00023136"/>
    </source>
</evidence>
<evidence type="ECO:0000256" key="1">
    <source>
        <dbReference type="ARBA" id="ARBA00004651"/>
    </source>
</evidence>
<sequence>MSGRTPEAGTPVEALDSAGLPGAAGESGTAEEAAAQRESAGENEVPGDLRMTRLLWPFMLASAVGLVPFTIYSTFLVPIAHTAGGDVASLGQLRGLGGLAALAVGTALAPLIDRVRREHAAAGGLAALAVAAALGAGGDLLLLAAFCLLVGAATAVLNPALTAAAADCFENDAAAGRAATLVTATQSLTALLAAPLVAVPALLWGWQGDLWAIAAICCALALYFLLRTRRRGAGEGPEAARSPERPGYLESFRLLGALPGVVPLLLIAMLRTAAFMGYLAYLAAFYDERFGLGPGMFAMVWTLSGTSFFLGNLYAGRLLSAERQRVRAEPLMALALLLATVAVVGVFFTGSLLPALLLTALVGVGHAVVAACVTTLLVRRCGSLRGTALSVNAAGMSFGVFLGAGLGGVGLALGGHPGTAAALGGLTLAALVLARTVARSAPATHVG</sequence>
<proteinExistence type="predicted"/>
<evidence type="ECO:0000256" key="7">
    <source>
        <dbReference type="SAM" id="Phobius"/>
    </source>
</evidence>
<protein>
    <submittedName>
        <fullName evidence="9">MFS transporter</fullName>
    </submittedName>
</protein>
<feature type="domain" description="Major facilitator superfamily (MFS) profile" evidence="8">
    <location>
        <begin position="261"/>
        <end position="447"/>
    </location>
</feature>
<dbReference type="Gene3D" id="1.20.1250.20">
    <property type="entry name" value="MFS general substrate transporter like domains"/>
    <property type="match status" value="1"/>
</dbReference>
<feature type="transmembrane region" description="Helical" evidence="7">
    <location>
        <begin position="95"/>
        <end position="112"/>
    </location>
</feature>
<feature type="transmembrane region" description="Helical" evidence="7">
    <location>
        <begin position="355"/>
        <end position="378"/>
    </location>
</feature>
<feature type="transmembrane region" description="Helical" evidence="7">
    <location>
        <begin position="331"/>
        <end position="349"/>
    </location>
</feature>
<evidence type="ECO:0000256" key="4">
    <source>
        <dbReference type="ARBA" id="ARBA00022989"/>
    </source>
</evidence>
<dbReference type="SUPFAM" id="SSF103473">
    <property type="entry name" value="MFS general substrate transporter"/>
    <property type="match status" value="1"/>
</dbReference>
<feature type="transmembrane region" description="Helical" evidence="7">
    <location>
        <begin position="119"/>
        <end position="136"/>
    </location>
</feature>
<comment type="caution">
    <text evidence="9">The sequence shown here is derived from an EMBL/GenBank/DDBJ whole genome shotgun (WGS) entry which is preliminary data.</text>
</comment>
<feature type="transmembrane region" description="Helical" evidence="7">
    <location>
        <begin position="261"/>
        <end position="286"/>
    </location>
</feature>
<feature type="transmembrane region" description="Helical" evidence="7">
    <location>
        <begin position="54"/>
        <end position="75"/>
    </location>
</feature>
<dbReference type="InterPro" id="IPR050189">
    <property type="entry name" value="MFS_Efflux_Transporters"/>
</dbReference>
<reference evidence="9" key="1">
    <citation type="submission" date="2021-06" db="EMBL/GenBank/DDBJ databases">
        <title>Sequencing of actinobacteria type strains.</title>
        <authorList>
            <person name="Nguyen G.-S."/>
            <person name="Wentzel A."/>
        </authorList>
    </citation>
    <scope>NUCLEOTIDE SEQUENCE</scope>
    <source>
        <strain evidence="9">P38-E01</strain>
    </source>
</reference>
<dbReference type="GO" id="GO:0022857">
    <property type="term" value="F:transmembrane transporter activity"/>
    <property type="evidence" value="ECO:0007669"/>
    <property type="project" value="InterPro"/>
</dbReference>
<keyword evidence="3 7" id="KW-0812">Transmembrane</keyword>
<evidence type="ECO:0000313" key="9">
    <source>
        <dbReference type="EMBL" id="MBU7600108.1"/>
    </source>
</evidence>
<feature type="transmembrane region" description="Helical" evidence="7">
    <location>
        <begin position="142"/>
        <end position="166"/>
    </location>
</feature>
<dbReference type="EMBL" id="JAELVF020000002">
    <property type="protein sequence ID" value="MBU7600108.1"/>
    <property type="molecule type" value="Genomic_DNA"/>
</dbReference>
<feature type="transmembrane region" description="Helical" evidence="7">
    <location>
        <begin position="390"/>
        <end position="413"/>
    </location>
</feature>
<feature type="compositionally biased region" description="Low complexity" evidence="6">
    <location>
        <begin position="23"/>
        <end position="33"/>
    </location>
</feature>
<keyword evidence="2" id="KW-1003">Cell membrane</keyword>
<dbReference type="Proteomes" id="UP000694501">
    <property type="component" value="Unassembled WGS sequence"/>
</dbReference>
<keyword evidence="4 7" id="KW-1133">Transmembrane helix</keyword>
<comment type="subcellular location">
    <subcellularLocation>
        <location evidence="1">Cell membrane</location>
        <topology evidence="1">Multi-pass membrane protein</topology>
    </subcellularLocation>
</comment>
<dbReference type="AlphaFoldDB" id="A0A949NAQ6"/>
<evidence type="ECO:0000259" key="8">
    <source>
        <dbReference type="PROSITE" id="PS50850"/>
    </source>
</evidence>
<dbReference type="InterPro" id="IPR011701">
    <property type="entry name" value="MFS"/>
</dbReference>
<evidence type="ECO:0000313" key="10">
    <source>
        <dbReference type="Proteomes" id="UP000694501"/>
    </source>
</evidence>
<organism evidence="9 10">
    <name type="scientific">Streptomyces tardus</name>
    <dbReference type="NCBI Taxonomy" id="2780544"/>
    <lineage>
        <taxon>Bacteria</taxon>
        <taxon>Bacillati</taxon>
        <taxon>Actinomycetota</taxon>
        <taxon>Actinomycetes</taxon>
        <taxon>Kitasatosporales</taxon>
        <taxon>Streptomycetaceae</taxon>
        <taxon>Streptomyces</taxon>
    </lineage>
</organism>
<dbReference type="RefSeq" id="WP_211039337.1">
    <property type="nucleotide sequence ID" value="NZ_JAELVF020000002.1"/>
</dbReference>
<dbReference type="InterPro" id="IPR020846">
    <property type="entry name" value="MFS_dom"/>
</dbReference>
<feature type="transmembrane region" description="Helical" evidence="7">
    <location>
        <begin position="298"/>
        <end position="319"/>
    </location>
</feature>
<keyword evidence="5 7" id="KW-0472">Membrane</keyword>
<feature type="region of interest" description="Disordered" evidence="6">
    <location>
        <begin position="1"/>
        <end position="44"/>
    </location>
</feature>
<dbReference type="PROSITE" id="PS50850">
    <property type="entry name" value="MFS"/>
    <property type="match status" value="1"/>
</dbReference>
<dbReference type="InterPro" id="IPR036259">
    <property type="entry name" value="MFS_trans_sf"/>
</dbReference>
<feature type="transmembrane region" description="Helical" evidence="7">
    <location>
        <begin position="178"/>
        <end position="204"/>
    </location>
</feature>
<evidence type="ECO:0000256" key="6">
    <source>
        <dbReference type="SAM" id="MobiDB-lite"/>
    </source>
</evidence>
<feature type="transmembrane region" description="Helical" evidence="7">
    <location>
        <begin position="419"/>
        <end position="438"/>
    </location>
</feature>
<dbReference type="PANTHER" id="PTHR43124:SF3">
    <property type="entry name" value="CHLORAMPHENICOL EFFLUX PUMP RV0191"/>
    <property type="match status" value="1"/>
</dbReference>
<keyword evidence="10" id="KW-1185">Reference proteome</keyword>
<evidence type="ECO:0000256" key="2">
    <source>
        <dbReference type="ARBA" id="ARBA00022475"/>
    </source>
</evidence>